<gene>
    <name evidence="2" type="ORF">G7034_00830</name>
</gene>
<feature type="signal peptide" evidence="1">
    <location>
        <begin position="1"/>
        <end position="19"/>
    </location>
</feature>
<evidence type="ECO:0000313" key="3">
    <source>
        <dbReference type="Proteomes" id="UP000643701"/>
    </source>
</evidence>
<feature type="chain" id="PRO_5037237831" evidence="1">
    <location>
        <begin position="20"/>
        <end position="165"/>
    </location>
</feature>
<name>A0A967E5K3_9FLAO</name>
<evidence type="ECO:0000313" key="2">
    <source>
        <dbReference type="EMBL" id="NGZ88791.1"/>
    </source>
</evidence>
<dbReference type="RefSeq" id="WP_166399054.1">
    <property type="nucleotide sequence ID" value="NZ_JAANAS010000001.1"/>
</dbReference>
<sequence>MRRLILLTLIGLFFIQVQAQVNERNQIHELPKFEICESDQRDSNACFKLEFIKLLKKSYHSEELAYDQIYNKNFEALVKVNRKGQFSVSGFSTAESQIFVPFQNAIVDLPKVKPALNALGRPIELKFKIEIHLERTQIKAKNALEINIDLNFQYDEEAAESFQVN</sequence>
<keyword evidence="1" id="KW-0732">Signal</keyword>
<reference evidence="2" key="1">
    <citation type="submission" date="2020-03" db="EMBL/GenBank/DDBJ databases">
        <title>Psychroflexus Maritimus sp. nov., isolate from marine sediment.</title>
        <authorList>
            <person name="Zhong Y.-L."/>
        </authorList>
    </citation>
    <scope>NUCLEOTIDE SEQUENCE</scope>
    <source>
        <strain evidence="2">C1</strain>
    </source>
</reference>
<accession>A0A967E5K3</accession>
<organism evidence="2 3">
    <name type="scientific">Psychroflexus maritimus</name>
    <dbReference type="NCBI Taxonomy" id="2714865"/>
    <lineage>
        <taxon>Bacteria</taxon>
        <taxon>Pseudomonadati</taxon>
        <taxon>Bacteroidota</taxon>
        <taxon>Flavobacteriia</taxon>
        <taxon>Flavobacteriales</taxon>
        <taxon>Flavobacteriaceae</taxon>
        <taxon>Psychroflexus</taxon>
    </lineage>
</organism>
<evidence type="ECO:0000256" key="1">
    <source>
        <dbReference type="SAM" id="SignalP"/>
    </source>
</evidence>
<comment type="caution">
    <text evidence="2">The sequence shown here is derived from an EMBL/GenBank/DDBJ whole genome shotgun (WGS) entry which is preliminary data.</text>
</comment>
<protein>
    <submittedName>
        <fullName evidence="2">Uncharacterized protein</fullName>
    </submittedName>
</protein>
<keyword evidence="3" id="KW-1185">Reference proteome</keyword>
<dbReference type="AlphaFoldDB" id="A0A967E5K3"/>
<dbReference type="EMBL" id="JAANAS010000001">
    <property type="protein sequence ID" value="NGZ88791.1"/>
    <property type="molecule type" value="Genomic_DNA"/>
</dbReference>
<dbReference type="Proteomes" id="UP000643701">
    <property type="component" value="Unassembled WGS sequence"/>
</dbReference>
<proteinExistence type="predicted"/>